<accession>A0AAE6W1X1</accession>
<evidence type="ECO:0000313" key="3">
    <source>
        <dbReference type="EMBL" id="QHV62955.1"/>
    </source>
</evidence>
<dbReference type="AlphaFoldDB" id="A0AAE6W1X1"/>
<dbReference type="RefSeq" id="WP_022397874.1">
    <property type="nucleotide sequence ID" value="NZ_CP029701.1"/>
</dbReference>
<evidence type="ECO:0000313" key="4">
    <source>
        <dbReference type="Proteomes" id="UP000642553"/>
    </source>
</evidence>
<keyword evidence="2" id="KW-0732">Signal</keyword>
<evidence type="ECO:0008006" key="5">
    <source>
        <dbReference type="Google" id="ProtNLM"/>
    </source>
</evidence>
<reference evidence="3" key="1">
    <citation type="submission" date="2018-05" db="EMBL/GenBank/DDBJ databases">
        <title>Complete genome sequnece of Akkermansia muciniphila EB-AMDK-40.</title>
        <authorList>
            <person name="Nam Y.-D."/>
            <person name="Chung W.-H."/>
            <person name="Park Y.S."/>
            <person name="Kang J."/>
        </authorList>
    </citation>
    <scope>NUCLEOTIDE SEQUENCE</scope>
    <source>
        <strain evidence="3">EB-AMDK-40</strain>
    </source>
</reference>
<feature type="region of interest" description="Disordered" evidence="1">
    <location>
        <begin position="223"/>
        <end position="253"/>
    </location>
</feature>
<name>A0AAE6W1X1_9BACT</name>
<feature type="signal peptide" evidence="2">
    <location>
        <begin position="1"/>
        <end position="27"/>
    </location>
</feature>
<evidence type="ECO:0000256" key="1">
    <source>
        <dbReference type="SAM" id="MobiDB-lite"/>
    </source>
</evidence>
<gene>
    <name evidence="3" type="ORF">DMI76_06055</name>
</gene>
<feature type="chain" id="PRO_5041965202" description="Lipoprotein" evidence="2">
    <location>
        <begin position="28"/>
        <end position="253"/>
    </location>
</feature>
<organism evidence="3 4">
    <name type="scientific">Akkermansia massiliensis</name>
    <dbReference type="NCBI Taxonomy" id="2927224"/>
    <lineage>
        <taxon>Bacteria</taxon>
        <taxon>Pseudomonadati</taxon>
        <taxon>Verrucomicrobiota</taxon>
        <taxon>Verrucomicrobiia</taxon>
        <taxon>Verrucomicrobiales</taxon>
        <taxon>Akkermansiaceae</taxon>
        <taxon>Akkermansia</taxon>
    </lineage>
</organism>
<evidence type="ECO:0000256" key="2">
    <source>
        <dbReference type="SAM" id="SignalP"/>
    </source>
</evidence>
<sequence length="253" mass="27924">MPTMQTFRLLLAAALLCGWSSCCTPPAEDYIQRPYVQQQMSGLANAFLGLLPPEKAALPAARAEAKWLADTAVVQSAAIARNNRIVLFGWLNNILVNSNLRDRGLCWQVQQDLYRDMRRRPVKFFRVGLTIRDHGTGREHSCVYVNAAGGGLQGSIVLDAWKNCGHLVVLTQKDREGGKWEEDWREPFVSKAFPEGHSYGMDHHLVWPGWARKRPLLIQRMFQSGQQEEAKASGSAAAHKEAGASGGGASKAA</sequence>
<proteinExistence type="predicted"/>
<dbReference type="EMBL" id="CP029701">
    <property type="protein sequence ID" value="QHV62955.1"/>
    <property type="molecule type" value="Genomic_DNA"/>
</dbReference>
<protein>
    <recommendedName>
        <fullName evidence="5">Lipoprotein</fullName>
    </recommendedName>
</protein>
<feature type="compositionally biased region" description="Gly residues" evidence="1">
    <location>
        <begin position="244"/>
        <end position="253"/>
    </location>
</feature>
<dbReference type="Proteomes" id="UP000642553">
    <property type="component" value="Chromosome"/>
</dbReference>